<protein>
    <submittedName>
        <fullName evidence="2">VWA domain containing CoxE-like protein</fullName>
    </submittedName>
</protein>
<dbReference type="PANTHER" id="PTHR30634">
    <property type="entry name" value="OUTER MEMBRANE LOLAB LIPOPROTEIN INSERTION APPARATUS"/>
    <property type="match status" value="1"/>
</dbReference>
<dbReference type="EMBL" id="FNKK01000002">
    <property type="protein sequence ID" value="SDR28877.1"/>
    <property type="molecule type" value="Genomic_DNA"/>
</dbReference>
<organism evidence="2 3">
    <name type="scientific">Thermostaphylospora chromogena</name>
    <dbReference type="NCBI Taxonomy" id="35622"/>
    <lineage>
        <taxon>Bacteria</taxon>
        <taxon>Bacillati</taxon>
        <taxon>Actinomycetota</taxon>
        <taxon>Actinomycetes</taxon>
        <taxon>Streptosporangiales</taxon>
        <taxon>Thermomonosporaceae</taxon>
        <taxon>Thermostaphylospora</taxon>
    </lineage>
</organism>
<dbReference type="InterPro" id="IPR050458">
    <property type="entry name" value="LolB"/>
</dbReference>
<dbReference type="SMART" id="SM00327">
    <property type="entry name" value="VWA"/>
    <property type="match status" value="1"/>
</dbReference>
<dbReference type="Pfam" id="PF05762">
    <property type="entry name" value="VWA_CoxE"/>
    <property type="match status" value="1"/>
</dbReference>
<dbReference type="InterPro" id="IPR036465">
    <property type="entry name" value="vWFA_dom_sf"/>
</dbReference>
<evidence type="ECO:0000313" key="3">
    <source>
        <dbReference type="Proteomes" id="UP000217103"/>
    </source>
</evidence>
<evidence type="ECO:0000313" key="2">
    <source>
        <dbReference type="EMBL" id="SDR28877.1"/>
    </source>
</evidence>
<accession>A0A1H1HTX2</accession>
<dbReference type="PANTHER" id="PTHR30634:SF16">
    <property type="entry name" value="OUTER-MEMBRANE LIPOPROTEIN LOLB"/>
    <property type="match status" value="1"/>
</dbReference>
<proteinExistence type="predicted"/>
<keyword evidence="3" id="KW-1185">Reference proteome</keyword>
<dbReference type="InterPro" id="IPR002035">
    <property type="entry name" value="VWF_A"/>
</dbReference>
<dbReference type="RefSeq" id="WP_242659507.1">
    <property type="nucleotide sequence ID" value="NZ_FNKK01000002.1"/>
</dbReference>
<name>A0A1H1HTX2_9ACTN</name>
<dbReference type="Gene3D" id="3.40.50.410">
    <property type="entry name" value="von Willebrand factor, type A domain"/>
    <property type="match status" value="1"/>
</dbReference>
<dbReference type="STRING" id="35622.SAMN04489764_4820"/>
<dbReference type="InterPro" id="IPR008912">
    <property type="entry name" value="Uncharacterised_CoxE"/>
</dbReference>
<sequence>MSETAGEEERLRRWRLVLGGDSDGTGHSLSGEDARMDRALAALYGGGVPAEGGRRGDLSASAPRAARWLGDIRRYFPAAVVRVMQKDAIERLDLARLLLEPETLRAVEPDVHLVATLMSLSKVLPEPAREAAREVVRTVVAELERRLAQRTRAAVRGAVDRAARAHRPRSAAEIDWDRTIRANLRHYLPDHGTVVPTRLVGYGRGRRAVQREVVLCLDQSGSMAASAVYAGVFGAVLASLPSLATSMVVFGAEVVDLTRLLHDPVELLLGAQLGGGTDIGRALAYCRRLIRRPADTVVVLISDLFDGGDRGETLREVAAMTAAGTRVIALLALSDEGAPCYDHDAAAALAALGVPAFACTPDAFPELMAAAVEGRDVARWAEAAVMRR</sequence>
<dbReference type="SUPFAM" id="SSF53300">
    <property type="entry name" value="vWA-like"/>
    <property type="match status" value="1"/>
</dbReference>
<dbReference type="Proteomes" id="UP000217103">
    <property type="component" value="Unassembled WGS sequence"/>
</dbReference>
<reference evidence="2 3" key="1">
    <citation type="submission" date="2016-10" db="EMBL/GenBank/DDBJ databases">
        <authorList>
            <person name="de Groot N.N."/>
        </authorList>
    </citation>
    <scope>NUCLEOTIDE SEQUENCE [LARGE SCALE GENOMIC DNA]</scope>
    <source>
        <strain evidence="2 3">DSM 43794</strain>
    </source>
</reference>
<dbReference type="AlphaFoldDB" id="A0A1H1HTX2"/>
<feature type="domain" description="VWFA" evidence="1">
    <location>
        <begin position="210"/>
        <end position="369"/>
    </location>
</feature>
<gene>
    <name evidence="2" type="ORF">SAMN04489764_4820</name>
</gene>
<evidence type="ECO:0000259" key="1">
    <source>
        <dbReference type="SMART" id="SM00327"/>
    </source>
</evidence>